<dbReference type="AlphaFoldDB" id="A0A6J6VKS3"/>
<gene>
    <name evidence="5" type="ORF">UFOPK2761_03457</name>
</gene>
<dbReference type="SMART" id="SM00345">
    <property type="entry name" value="HTH_GNTR"/>
    <property type="match status" value="1"/>
</dbReference>
<dbReference type="PRINTS" id="PR00035">
    <property type="entry name" value="HTHGNTR"/>
</dbReference>
<sequence length="263" mass="29042">MLARPGRISSFAPGARADLSSLLRVEEVLVPDGRALKHVQVREYVRSLVNGSAPGSPAPSERELVQHFGVARMTVRQAMDALVVEGLLERIPGRGTFVARPRRMASRITGYTEDMTRRGMLAESQTLLARREQAGPGVARALALTEGDAVIHWRRLRRADGVPMCIEDAYLNEVLLPGFLQQGMPTSLYDSLEARGLRPTWAEDSINADKVTAEEATLLEIEPMSAVLRHSRRAISGEKVVEVSRSVYRADRYTLWVQLGTDG</sequence>
<dbReference type="PROSITE" id="PS50949">
    <property type="entry name" value="HTH_GNTR"/>
    <property type="match status" value="1"/>
</dbReference>
<evidence type="ECO:0000256" key="1">
    <source>
        <dbReference type="ARBA" id="ARBA00023015"/>
    </source>
</evidence>
<keyword evidence="1" id="KW-0805">Transcription regulation</keyword>
<feature type="domain" description="HTH gntR-type" evidence="4">
    <location>
        <begin position="33"/>
        <end position="101"/>
    </location>
</feature>
<dbReference type="PANTHER" id="PTHR44846">
    <property type="entry name" value="MANNOSYL-D-GLYCERATE TRANSPORT/METABOLISM SYSTEM REPRESSOR MNGR-RELATED"/>
    <property type="match status" value="1"/>
</dbReference>
<dbReference type="EMBL" id="CAEZYQ010000052">
    <property type="protein sequence ID" value="CAB4772194.1"/>
    <property type="molecule type" value="Genomic_DNA"/>
</dbReference>
<dbReference type="SMART" id="SM00866">
    <property type="entry name" value="UTRA"/>
    <property type="match status" value="1"/>
</dbReference>
<evidence type="ECO:0000259" key="4">
    <source>
        <dbReference type="PROSITE" id="PS50949"/>
    </source>
</evidence>
<dbReference type="Gene3D" id="3.40.1410.10">
    <property type="entry name" value="Chorismate lyase-like"/>
    <property type="match status" value="1"/>
</dbReference>
<dbReference type="GO" id="GO:0003700">
    <property type="term" value="F:DNA-binding transcription factor activity"/>
    <property type="evidence" value="ECO:0007669"/>
    <property type="project" value="InterPro"/>
</dbReference>
<protein>
    <submittedName>
        <fullName evidence="5">Unannotated protein</fullName>
    </submittedName>
</protein>
<evidence type="ECO:0000256" key="3">
    <source>
        <dbReference type="ARBA" id="ARBA00023163"/>
    </source>
</evidence>
<dbReference type="InterPro" id="IPR028978">
    <property type="entry name" value="Chorismate_lyase_/UTRA_dom_sf"/>
</dbReference>
<dbReference type="GO" id="GO:0003677">
    <property type="term" value="F:DNA binding"/>
    <property type="evidence" value="ECO:0007669"/>
    <property type="project" value="UniProtKB-KW"/>
</dbReference>
<dbReference type="InterPro" id="IPR000524">
    <property type="entry name" value="Tscrpt_reg_HTH_GntR"/>
</dbReference>
<dbReference type="Pfam" id="PF00392">
    <property type="entry name" value="GntR"/>
    <property type="match status" value="1"/>
</dbReference>
<reference evidence="5" key="1">
    <citation type="submission" date="2020-05" db="EMBL/GenBank/DDBJ databases">
        <authorList>
            <person name="Chiriac C."/>
            <person name="Salcher M."/>
            <person name="Ghai R."/>
            <person name="Kavagutti S V."/>
        </authorList>
    </citation>
    <scope>NUCLEOTIDE SEQUENCE</scope>
</reference>
<dbReference type="Gene3D" id="1.10.10.10">
    <property type="entry name" value="Winged helix-like DNA-binding domain superfamily/Winged helix DNA-binding domain"/>
    <property type="match status" value="1"/>
</dbReference>
<keyword evidence="3" id="KW-0804">Transcription</keyword>
<dbReference type="PANTHER" id="PTHR44846:SF1">
    <property type="entry name" value="MANNOSYL-D-GLYCERATE TRANSPORT_METABOLISM SYSTEM REPRESSOR MNGR-RELATED"/>
    <property type="match status" value="1"/>
</dbReference>
<keyword evidence="2" id="KW-0238">DNA-binding</keyword>
<evidence type="ECO:0000256" key="2">
    <source>
        <dbReference type="ARBA" id="ARBA00023125"/>
    </source>
</evidence>
<dbReference type="InterPro" id="IPR036388">
    <property type="entry name" value="WH-like_DNA-bd_sf"/>
</dbReference>
<dbReference type="Pfam" id="PF07702">
    <property type="entry name" value="UTRA"/>
    <property type="match status" value="1"/>
</dbReference>
<dbReference type="GO" id="GO:0045892">
    <property type="term" value="P:negative regulation of DNA-templated transcription"/>
    <property type="evidence" value="ECO:0007669"/>
    <property type="project" value="TreeGrafter"/>
</dbReference>
<evidence type="ECO:0000313" key="5">
    <source>
        <dbReference type="EMBL" id="CAB4772194.1"/>
    </source>
</evidence>
<dbReference type="CDD" id="cd07377">
    <property type="entry name" value="WHTH_GntR"/>
    <property type="match status" value="1"/>
</dbReference>
<dbReference type="SUPFAM" id="SSF46785">
    <property type="entry name" value="Winged helix' DNA-binding domain"/>
    <property type="match status" value="1"/>
</dbReference>
<proteinExistence type="predicted"/>
<dbReference type="InterPro" id="IPR036390">
    <property type="entry name" value="WH_DNA-bd_sf"/>
</dbReference>
<dbReference type="SUPFAM" id="SSF64288">
    <property type="entry name" value="Chorismate lyase-like"/>
    <property type="match status" value="1"/>
</dbReference>
<dbReference type="InterPro" id="IPR050679">
    <property type="entry name" value="Bact_HTH_transcr_reg"/>
</dbReference>
<name>A0A6J6VKS3_9ZZZZ</name>
<organism evidence="5">
    <name type="scientific">freshwater metagenome</name>
    <dbReference type="NCBI Taxonomy" id="449393"/>
    <lineage>
        <taxon>unclassified sequences</taxon>
        <taxon>metagenomes</taxon>
        <taxon>ecological metagenomes</taxon>
    </lineage>
</organism>
<accession>A0A6J6VKS3</accession>
<dbReference type="InterPro" id="IPR011663">
    <property type="entry name" value="UTRA"/>
</dbReference>